<dbReference type="RefSeq" id="XP_001459891.1">
    <property type="nucleotide sequence ID" value="XM_001459854.1"/>
</dbReference>
<dbReference type="AlphaFoldDB" id="A0EB27"/>
<accession>A0EB27</accession>
<keyword evidence="3" id="KW-1185">Reference proteome</keyword>
<dbReference type="GeneID" id="5045676"/>
<dbReference type="OrthoDB" id="292670at2759"/>
<proteinExistence type="predicted"/>
<dbReference type="InterPro" id="IPR038765">
    <property type="entry name" value="Papain-like_cys_pep_sf"/>
</dbReference>
<keyword evidence="1" id="KW-0175">Coiled coil</keyword>
<dbReference type="EMBL" id="CT868668">
    <property type="protein sequence ID" value="CAK92494.1"/>
    <property type="molecule type" value="Genomic_DNA"/>
</dbReference>
<organism evidence="2 3">
    <name type="scientific">Paramecium tetraurelia</name>
    <dbReference type="NCBI Taxonomy" id="5888"/>
    <lineage>
        <taxon>Eukaryota</taxon>
        <taxon>Sar</taxon>
        <taxon>Alveolata</taxon>
        <taxon>Ciliophora</taxon>
        <taxon>Intramacronucleata</taxon>
        <taxon>Oligohymenophorea</taxon>
        <taxon>Peniculida</taxon>
        <taxon>Parameciidae</taxon>
        <taxon>Paramecium</taxon>
    </lineage>
</organism>
<dbReference type="InParanoid" id="A0EB27"/>
<reference evidence="2 3" key="1">
    <citation type="journal article" date="2006" name="Nature">
        <title>Global trends of whole-genome duplications revealed by the ciliate Paramecium tetraurelia.</title>
        <authorList>
            <consortium name="Genoscope"/>
            <person name="Aury J.-M."/>
            <person name="Jaillon O."/>
            <person name="Duret L."/>
            <person name="Noel B."/>
            <person name="Jubin C."/>
            <person name="Porcel B.M."/>
            <person name="Segurens B."/>
            <person name="Daubin V."/>
            <person name="Anthouard V."/>
            <person name="Aiach N."/>
            <person name="Arnaiz O."/>
            <person name="Billaut A."/>
            <person name="Beisson J."/>
            <person name="Blanc I."/>
            <person name="Bouhouche K."/>
            <person name="Camara F."/>
            <person name="Duharcourt S."/>
            <person name="Guigo R."/>
            <person name="Gogendeau D."/>
            <person name="Katinka M."/>
            <person name="Keller A.-M."/>
            <person name="Kissmehl R."/>
            <person name="Klotz C."/>
            <person name="Koll F."/>
            <person name="Le Moue A."/>
            <person name="Lepere C."/>
            <person name="Malinsky S."/>
            <person name="Nowacki M."/>
            <person name="Nowak J.K."/>
            <person name="Plattner H."/>
            <person name="Poulain J."/>
            <person name="Ruiz F."/>
            <person name="Serrano V."/>
            <person name="Zagulski M."/>
            <person name="Dessen P."/>
            <person name="Betermier M."/>
            <person name="Weissenbach J."/>
            <person name="Scarpelli C."/>
            <person name="Schachter V."/>
            <person name="Sperling L."/>
            <person name="Meyer E."/>
            <person name="Cohen J."/>
            <person name="Wincker P."/>
        </authorList>
    </citation>
    <scope>NUCLEOTIDE SEQUENCE [LARGE SCALE GENOMIC DNA]</scope>
    <source>
        <strain evidence="2 3">Stock d4-2</strain>
    </source>
</reference>
<dbReference type="Proteomes" id="UP000000600">
    <property type="component" value="Unassembled WGS sequence"/>
</dbReference>
<evidence type="ECO:0000256" key="1">
    <source>
        <dbReference type="SAM" id="Coils"/>
    </source>
</evidence>
<feature type="coiled-coil region" evidence="1">
    <location>
        <begin position="308"/>
        <end position="342"/>
    </location>
</feature>
<dbReference type="SUPFAM" id="SSF54001">
    <property type="entry name" value="Cysteine proteinases"/>
    <property type="match status" value="1"/>
</dbReference>
<evidence type="ECO:0000313" key="3">
    <source>
        <dbReference type="Proteomes" id="UP000000600"/>
    </source>
</evidence>
<evidence type="ECO:0000313" key="2">
    <source>
        <dbReference type="EMBL" id="CAK92494.1"/>
    </source>
</evidence>
<feature type="coiled-coil region" evidence="1">
    <location>
        <begin position="249"/>
        <end position="276"/>
    </location>
</feature>
<sequence length="805" mass="95419">MQRIYNSLIRNLTNEDISSIINLQLINNTMNLSPTKYDSPSKLQSKIDLKMRKSGIPVALKRSPQFQLLDCFMLTYFHLPSFAEQILQYDDSIINEEGVTLFLQKLFVQLIFCKKKDTSAIEVYQYMKDDYNTRYKNVEEFLVRFFEKVDESISKYRTMLNEFVEEHPIRDLFIGKFNKGNDEITFNLIKMDLDDESFMEGLQKKFDSEDCSIKELPKILQFEITRKANLVLMPIIYLDQFMYSNKGTIKQHQSDIKELTMKREEIVQKIKNIENYQQTSQSIPQLLLMTINIIQDQRTELVDGDPAIEGFLQLIIDANKELDVLKEELQKMDQQIKLIMGNFNKIEYNLHAVIIYDGEYECVYINNNEQCFFFEDGFVEVRKKFEIEMRYSPETVVYLVYKDKNLQSEYSFTGGQGDLLDMDDRKPYESLIRKELQQYAVQFNQKVDQELLFLKQQQQAEEVFQQYLTRTNIVIQLVQKKHTIQVPHLNNFATFLCYSQKKIDDYVKWQILDCSIRDVTGQSISDIKNMNAFAQKLSVLLQNQPQKAPTQLTVNKKDMQIMQIRLTDYVQYQQSTKVLTYSLECILQEKKLLALNAIRFIQENGQNNIVAQLSQEVFKAFMIHLAILTFKFHQQQNYCLLWEHIQWIMAYWPYMNQQDHVHQQVFIMIKDLKKKANKKALNSDQEKIIKKFISSVDDKKFTDIGSNILLRQDPVLEAIAIIDWNQDHYYWLPVKSEDISKQLLMNTALIQQYLQLEFQFVKTIMQQQCTFTYDERIKNDAPQLIMIDNSNKYILSYISVLHIYK</sequence>
<gene>
    <name evidence="2" type="ORF">GSPATT00025228001</name>
</gene>
<name>A0EB27_PARTE</name>
<protein>
    <submittedName>
        <fullName evidence="2">Uncharacterized protein</fullName>
    </submittedName>
</protein>
<dbReference type="KEGG" id="ptm:GSPATT00025228001"/>
<dbReference type="HOGENOM" id="CLU_350044_0_0_1"/>
<dbReference type="STRING" id="5888.A0EB27"/>